<reference evidence="2 4" key="2">
    <citation type="submission" date="2020-03" db="EMBL/GenBank/DDBJ databases">
        <title>Is there a link between lipid content and antibiotic production in Streptomyces?</title>
        <authorList>
            <person name="David M."/>
            <person name="Lejeune C."/>
            <person name="Abreu S."/>
            <person name="Thibessard A."/>
            <person name="Leblond P."/>
            <person name="Chaminade P."/>
            <person name="Virolle M.-J."/>
        </authorList>
    </citation>
    <scope>NUCLEOTIDE SEQUENCE [LARGE SCALE GENOMIC DNA]</scope>
    <source>
        <strain evidence="2 4">DSM 41481</strain>
    </source>
</reference>
<dbReference type="EMBL" id="LHQL01000003">
    <property type="protein sequence ID" value="OOQ54404.1"/>
    <property type="molecule type" value="Genomic_DNA"/>
</dbReference>
<keyword evidence="3" id="KW-1185">Reference proteome</keyword>
<dbReference type="Proteomes" id="UP000190306">
    <property type="component" value="Unassembled WGS sequence"/>
</dbReference>
<dbReference type="EMBL" id="CP050692">
    <property type="protein sequence ID" value="QIT42145.1"/>
    <property type="molecule type" value="Genomic_DNA"/>
</dbReference>
<sequence length="105" mass="11716">MAVRFRSRRLGEITVACEYSTLAHALTEALVDMTWFIDGADDDQMDLDDAVKALEGVAAVLKHLTSDQRRDLLDVLGEMAEAEAEPARREFLEAFPQDFGLIDES</sequence>
<evidence type="ECO:0000313" key="3">
    <source>
        <dbReference type="Proteomes" id="UP000190306"/>
    </source>
</evidence>
<reference evidence="1 3" key="1">
    <citation type="submission" date="2015-07" db="EMBL/GenBank/DDBJ databases">
        <title>Draft Genome Sequence of Streptomyces antibioticus, IMRU 3720 reveals insights in the evolution of actinomycin biosynthetic gene clusters in Streptomyces.</title>
        <authorList>
            <person name="Crnovcic I."/>
            <person name="Ruckert C."/>
            <person name="Kalinowksi J."/>
            <person name="Keller U."/>
        </authorList>
    </citation>
    <scope>NUCLEOTIDE SEQUENCE [LARGE SCALE GENOMIC DNA]</scope>
    <source>
        <strain evidence="1 3">DSM 41481</strain>
    </source>
</reference>
<evidence type="ECO:0000313" key="4">
    <source>
        <dbReference type="Proteomes" id="UP000502504"/>
    </source>
</evidence>
<organism evidence="2 4">
    <name type="scientific">Streptomyces antibioticus</name>
    <dbReference type="NCBI Taxonomy" id="1890"/>
    <lineage>
        <taxon>Bacteria</taxon>
        <taxon>Bacillati</taxon>
        <taxon>Actinomycetota</taxon>
        <taxon>Actinomycetes</taxon>
        <taxon>Kitasatosporales</taxon>
        <taxon>Streptomycetaceae</taxon>
        <taxon>Streptomyces</taxon>
    </lineage>
</organism>
<evidence type="ECO:0000313" key="2">
    <source>
        <dbReference type="EMBL" id="QIT42145.1"/>
    </source>
</evidence>
<accession>A0AAE6Y3D7</accession>
<dbReference type="AlphaFoldDB" id="A0AAE6Y3D7"/>
<dbReference type="RefSeq" id="WP_078637262.1">
    <property type="nucleotide sequence ID" value="NZ_CP050692.1"/>
</dbReference>
<dbReference type="Proteomes" id="UP000502504">
    <property type="component" value="Chromosome"/>
</dbReference>
<name>A0AAE6Y3D7_STRAT</name>
<gene>
    <name evidence="1" type="ORF">AFM16_05150</name>
    <name evidence="2" type="ORF">HCX60_00160</name>
</gene>
<protein>
    <submittedName>
        <fullName evidence="2">Uncharacterized protein</fullName>
    </submittedName>
</protein>
<evidence type="ECO:0000313" key="1">
    <source>
        <dbReference type="EMBL" id="OOQ54404.1"/>
    </source>
</evidence>
<proteinExistence type="predicted"/>